<dbReference type="InterPro" id="IPR005273">
    <property type="entry name" value="Ura-DNA_glyco_family4"/>
</dbReference>
<dbReference type="Proteomes" id="UP000680020">
    <property type="component" value="Unassembled WGS sequence"/>
</dbReference>
<dbReference type="RefSeq" id="WP_213403131.1">
    <property type="nucleotide sequence ID" value="NZ_JAGIBT010000012.1"/>
</dbReference>
<dbReference type="InterPro" id="IPR036895">
    <property type="entry name" value="Uracil-DNA_glycosylase-like_sf"/>
</dbReference>
<evidence type="ECO:0000313" key="14">
    <source>
        <dbReference type="Proteomes" id="UP000680020"/>
    </source>
</evidence>
<dbReference type="SUPFAM" id="SSF52141">
    <property type="entry name" value="Uracil-DNA glycosylase-like"/>
    <property type="match status" value="1"/>
</dbReference>
<comment type="similarity">
    <text evidence="2">Belongs to the uracil-DNA glycosylase (UDG) superfamily. Type 4 (UDGa) family.</text>
</comment>
<dbReference type="GO" id="GO:0004844">
    <property type="term" value="F:uracil DNA N-glycosylase activity"/>
    <property type="evidence" value="ECO:0007669"/>
    <property type="project" value="UniProtKB-EC"/>
</dbReference>
<keyword evidence="10" id="KW-0411">Iron-sulfur</keyword>
<evidence type="ECO:0000256" key="4">
    <source>
        <dbReference type="ARBA" id="ARBA00019403"/>
    </source>
</evidence>
<evidence type="ECO:0000256" key="7">
    <source>
        <dbReference type="ARBA" id="ARBA00022763"/>
    </source>
</evidence>
<evidence type="ECO:0000256" key="5">
    <source>
        <dbReference type="ARBA" id="ARBA00022485"/>
    </source>
</evidence>
<dbReference type="NCBIfam" id="TIGR00758">
    <property type="entry name" value="UDG_fam4"/>
    <property type="match status" value="1"/>
</dbReference>
<dbReference type="AlphaFoldDB" id="A0AB35C1T2"/>
<comment type="catalytic activity">
    <reaction evidence="1">
        <text>Hydrolyzes single-stranded DNA or mismatched double-stranded DNA and polynucleotides, releasing free uracil.</text>
        <dbReference type="EC" id="3.2.2.27"/>
    </reaction>
</comment>
<keyword evidence="5" id="KW-0004">4Fe-4S</keyword>
<evidence type="ECO:0000259" key="12">
    <source>
        <dbReference type="SMART" id="SM00986"/>
    </source>
</evidence>
<organism evidence="13 14">
    <name type="scientific">Wohlfahrtiimonas chitiniclastica</name>
    <dbReference type="NCBI Taxonomy" id="400946"/>
    <lineage>
        <taxon>Bacteria</taxon>
        <taxon>Pseudomonadati</taxon>
        <taxon>Pseudomonadota</taxon>
        <taxon>Gammaproteobacteria</taxon>
        <taxon>Cardiobacteriales</taxon>
        <taxon>Ignatzschineriaceae</taxon>
        <taxon>Wohlfahrtiimonas</taxon>
    </lineage>
</organism>
<dbReference type="Gene3D" id="3.40.470.10">
    <property type="entry name" value="Uracil-DNA glycosylase-like domain"/>
    <property type="match status" value="1"/>
</dbReference>
<dbReference type="SMART" id="SM00987">
    <property type="entry name" value="UreE_C"/>
    <property type="match status" value="1"/>
</dbReference>
<dbReference type="EMBL" id="JAGIBU010000010">
    <property type="protein sequence ID" value="MBS7825338.1"/>
    <property type="molecule type" value="Genomic_DNA"/>
</dbReference>
<name>A0AB35C1T2_9GAMM</name>
<dbReference type="GO" id="GO:0051539">
    <property type="term" value="F:4 iron, 4 sulfur cluster binding"/>
    <property type="evidence" value="ECO:0007669"/>
    <property type="project" value="UniProtKB-KW"/>
</dbReference>
<keyword evidence="6" id="KW-0479">Metal-binding</keyword>
<keyword evidence="11" id="KW-0234">DNA repair</keyword>
<evidence type="ECO:0000313" key="13">
    <source>
        <dbReference type="EMBL" id="MBS7825338.1"/>
    </source>
</evidence>
<reference evidence="13" key="1">
    <citation type="submission" date="2021-03" db="EMBL/GenBank/DDBJ databases">
        <title>Identification and antibiotic profiling of Wohlfahrtiimonas chitiniclastica, an underestimated human pathogen.</title>
        <authorList>
            <person name="Kopf A."/>
            <person name="Bunk B."/>
            <person name="Coldewey S."/>
            <person name="Gunzer F."/>
            <person name="Riedel T."/>
            <person name="Schroettner P."/>
        </authorList>
    </citation>
    <scope>NUCLEOTIDE SEQUENCE</scope>
    <source>
        <strain evidence="13">DSM 100917</strain>
    </source>
</reference>
<keyword evidence="8" id="KW-0378">Hydrolase</keyword>
<dbReference type="PANTHER" id="PTHR33693">
    <property type="entry name" value="TYPE-5 URACIL-DNA GLYCOSYLASE"/>
    <property type="match status" value="1"/>
</dbReference>
<evidence type="ECO:0000256" key="9">
    <source>
        <dbReference type="ARBA" id="ARBA00023004"/>
    </source>
</evidence>
<gene>
    <name evidence="13" type="ORF">J7561_09005</name>
</gene>
<dbReference type="PANTHER" id="PTHR33693:SF1">
    <property type="entry name" value="TYPE-4 URACIL-DNA GLYCOSYLASE"/>
    <property type="match status" value="1"/>
</dbReference>
<evidence type="ECO:0000256" key="11">
    <source>
        <dbReference type="ARBA" id="ARBA00023204"/>
    </source>
</evidence>
<evidence type="ECO:0000256" key="1">
    <source>
        <dbReference type="ARBA" id="ARBA00001400"/>
    </source>
</evidence>
<dbReference type="InterPro" id="IPR005122">
    <property type="entry name" value="Uracil-DNA_glycosylase-like"/>
</dbReference>
<feature type="domain" description="Uracil-DNA glycosylase-like" evidence="12">
    <location>
        <begin position="122"/>
        <end position="271"/>
    </location>
</feature>
<dbReference type="EC" id="3.2.2.27" evidence="3"/>
<evidence type="ECO:0000256" key="10">
    <source>
        <dbReference type="ARBA" id="ARBA00023014"/>
    </source>
</evidence>
<proteinExistence type="inferred from homology"/>
<dbReference type="GO" id="GO:0006281">
    <property type="term" value="P:DNA repair"/>
    <property type="evidence" value="ECO:0007669"/>
    <property type="project" value="UniProtKB-KW"/>
</dbReference>
<keyword evidence="7" id="KW-0227">DNA damage</keyword>
<dbReference type="Pfam" id="PF03167">
    <property type="entry name" value="UDG"/>
    <property type="match status" value="1"/>
</dbReference>
<dbReference type="InterPro" id="IPR051536">
    <property type="entry name" value="UDG_Type-4/5"/>
</dbReference>
<dbReference type="SMART" id="SM00986">
    <property type="entry name" value="UDG"/>
    <property type="match status" value="1"/>
</dbReference>
<evidence type="ECO:0000256" key="8">
    <source>
        <dbReference type="ARBA" id="ARBA00022801"/>
    </source>
</evidence>
<keyword evidence="9" id="KW-0408">Iron</keyword>
<dbReference type="CDD" id="cd10030">
    <property type="entry name" value="UDG-F4_TTUDGA_SPO1dp_like"/>
    <property type="match status" value="1"/>
</dbReference>
<accession>A0AB35C1T2</accession>
<evidence type="ECO:0000256" key="3">
    <source>
        <dbReference type="ARBA" id="ARBA00012030"/>
    </source>
</evidence>
<dbReference type="GO" id="GO:0046872">
    <property type="term" value="F:metal ion binding"/>
    <property type="evidence" value="ECO:0007669"/>
    <property type="project" value="UniProtKB-KW"/>
</dbReference>
<evidence type="ECO:0000256" key="2">
    <source>
        <dbReference type="ARBA" id="ARBA00006521"/>
    </source>
</evidence>
<protein>
    <recommendedName>
        <fullName evidence="4">Type-4 uracil-DNA glycosylase</fullName>
        <ecNumber evidence="3">3.2.2.27</ecNumber>
    </recommendedName>
</protein>
<evidence type="ECO:0000256" key="6">
    <source>
        <dbReference type="ARBA" id="ARBA00022723"/>
    </source>
</evidence>
<comment type="caution">
    <text evidence="13">The sequence shown here is derived from an EMBL/GenBank/DDBJ whole genome shotgun (WGS) entry which is preliminary data.</text>
</comment>
<sequence>MTDQHAQYLRLLKIPLWHSRTGGDPAYEIEITAEIEERARISLPPLPEVAHVAPPAEVMQAPKPVEMPESQPIVPVAKPQPIISAAEPYIAEAISRSTHAIHIDAAMCSACQLSKARTRVVKGVGHAKARLMVITEAPTLQEDIAGQPLAGRAGQLFDEMLKAVKYSRDDVFITSYVKCAPLQSLISAAEEAECSGHLLNEMIAQRPERILILGRHAARAVLNVQLPFEQLRTGQFHLKVDGRAIPVQVSYNPYQLLKFPEEKRNAWQDMKRLIG</sequence>